<dbReference type="EMBL" id="JARJCM010000026">
    <property type="protein sequence ID" value="KAJ7039630.1"/>
    <property type="molecule type" value="Genomic_DNA"/>
</dbReference>
<evidence type="ECO:0000313" key="2">
    <source>
        <dbReference type="Proteomes" id="UP001218188"/>
    </source>
</evidence>
<evidence type="ECO:0000313" key="1">
    <source>
        <dbReference type="EMBL" id="KAJ7039630.1"/>
    </source>
</evidence>
<organism evidence="1 2">
    <name type="scientific">Mycena alexandri</name>
    <dbReference type="NCBI Taxonomy" id="1745969"/>
    <lineage>
        <taxon>Eukaryota</taxon>
        <taxon>Fungi</taxon>
        <taxon>Dikarya</taxon>
        <taxon>Basidiomycota</taxon>
        <taxon>Agaricomycotina</taxon>
        <taxon>Agaricomycetes</taxon>
        <taxon>Agaricomycetidae</taxon>
        <taxon>Agaricales</taxon>
        <taxon>Marasmiineae</taxon>
        <taxon>Mycenaceae</taxon>
        <taxon>Mycena</taxon>
    </lineage>
</organism>
<dbReference type="AlphaFoldDB" id="A0AAD6T5K7"/>
<gene>
    <name evidence="1" type="ORF">C8F04DRAFT_949546</name>
</gene>
<accession>A0AAD6T5K7</accession>
<comment type="caution">
    <text evidence="1">The sequence shown here is derived from an EMBL/GenBank/DDBJ whole genome shotgun (WGS) entry which is preliminary data.</text>
</comment>
<protein>
    <submittedName>
        <fullName evidence="1">Uncharacterized protein</fullName>
    </submittedName>
</protein>
<proteinExistence type="predicted"/>
<dbReference type="Proteomes" id="UP001218188">
    <property type="component" value="Unassembled WGS sequence"/>
</dbReference>
<name>A0AAD6T5K7_9AGAR</name>
<feature type="non-terminal residue" evidence="1">
    <location>
        <position position="1"/>
    </location>
</feature>
<sequence length="64" mass="7684">GEMWCFHRSMSRPYFARDRVRHFEIFDRHAEKIITLIKTRLKEGYSGENAQPDVSPMHLNSCRM</sequence>
<reference evidence="1" key="1">
    <citation type="submission" date="2023-03" db="EMBL/GenBank/DDBJ databases">
        <title>Massive genome expansion in bonnet fungi (Mycena s.s.) driven by repeated elements and novel gene families across ecological guilds.</title>
        <authorList>
            <consortium name="Lawrence Berkeley National Laboratory"/>
            <person name="Harder C.B."/>
            <person name="Miyauchi S."/>
            <person name="Viragh M."/>
            <person name="Kuo A."/>
            <person name="Thoen E."/>
            <person name="Andreopoulos B."/>
            <person name="Lu D."/>
            <person name="Skrede I."/>
            <person name="Drula E."/>
            <person name="Henrissat B."/>
            <person name="Morin E."/>
            <person name="Kohler A."/>
            <person name="Barry K."/>
            <person name="LaButti K."/>
            <person name="Morin E."/>
            <person name="Salamov A."/>
            <person name="Lipzen A."/>
            <person name="Mereny Z."/>
            <person name="Hegedus B."/>
            <person name="Baldrian P."/>
            <person name="Stursova M."/>
            <person name="Weitz H."/>
            <person name="Taylor A."/>
            <person name="Grigoriev I.V."/>
            <person name="Nagy L.G."/>
            <person name="Martin F."/>
            <person name="Kauserud H."/>
        </authorList>
    </citation>
    <scope>NUCLEOTIDE SEQUENCE</scope>
    <source>
        <strain evidence="1">CBHHK200</strain>
    </source>
</reference>
<keyword evidence="2" id="KW-1185">Reference proteome</keyword>